<gene>
    <name evidence="1" type="ORF">UFOVP776_47</name>
</gene>
<evidence type="ECO:0000313" key="1">
    <source>
        <dbReference type="EMBL" id="CAB4161798.1"/>
    </source>
</evidence>
<proteinExistence type="predicted"/>
<sequence>MNTCLNCGKMKHSAVMQTCTCLYSMQAPPQRTWVDLTPQDLNDIFKISHTGEGAVYLALKIIKDKNA</sequence>
<protein>
    <submittedName>
        <fullName evidence="1">Uncharacterized protein</fullName>
    </submittedName>
</protein>
<accession>A0A6J5NXM0</accession>
<reference evidence="1" key="1">
    <citation type="submission" date="2020-04" db="EMBL/GenBank/DDBJ databases">
        <authorList>
            <person name="Chiriac C."/>
            <person name="Salcher M."/>
            <person name="Ghai R."/>
            <person name="Kavagutti S V."/>
        </authorList>
    </citation>
    <scope>NUCLEOTIDE SEQUENCE</scope>
</reference>
<name>A0A6J5NXM0_9CAUD</name>
<dbReference type="EMBL" id="LR796724">
    <property type="protein sequence ID" value="CAB4161798.1"/>
    <property type="molecule type" value="Genomic_DNA"/>
</dbReference>
<organism evidence="1">
    <name type="scientific">uncultured Caudovirales phage</name>
    <dbReference type="NCBI Taxonomy" id="2100421"/>
    <lineage>
        <taxon>Viruses</taxon>
        <taxon>Duplodnaviria</taxon>
        <taxon>Heunggongvirae</taxon>
        <taxon>Uroviricota</taxon>
        <taxon>Caudoviricetes</taxon>
        <taxon>Peduoviridae</taxon>
        <taxon>Maltschvirus</taxon>
        <taxon>Maltschvirus maltsch</taxon>
    </lineage>
</organism>